<name>A0ACB9REN3_9MYRT</name>
<evidence type="ECO:0000313" key="2">
    <source>
        <dbReference type="Proteomes" id="UP001057402"/>
    </source>
</evidence>
<evidence type="ECO:0000313" key="1">
    <source>
        <dbReference type="EMBL" id="KAI4377398.1"/>
    </source>
</evidence>
<dbReference type="EMBL" id="CM042883">
    <property type="protein sequence ID" value="KAI4377398.1"/>
    <property type="molecule type" value="Genomic_DNA"/>
</dbReference>
<comment type="caution">
    <text evidence="1">The sequence shown here is derived from an EMBL/GenBank/DDBJ whole genome shotgun (WGS) entry which is preliminary data.</text>
</comment>
<reference evidence="2" key="1">
    <citation type="journal article" date="2023" name="Front. Plant Sci.">
        <title>Chromosomal-level genome assembly of Melastoma candidum provides insights into trichome evolution.</title>
        <authorList>
            <person name="Zhong Y."/>
            <person name="Wu W."/>
            <person name="Sun C."/>
            <person name="Zou P."/>
            <person name="Liu Y."/>
            <person name="Dai S."/>
            <person name="Zhou R."/>
        </authorList>
    </citation>
    <scope>NUCLEOTIDE SEQUENCE [LARGE SCALE GENOMIC DNA]</scope>
</reference>
<dbReference type="Proteomes" id="UP001057402">
    <property type="component" value="Chromosome 4"/>
</dbReference>
<protein>
    <submittedName>
        <fullName evidence="1">Uncharacterized protein</fullName>
    </submittedName>
</protein>
<accession>A0ACB9REN3</accession>
<proteinExistence type="predicted"/>
<sequence length="372" mass="41751">MGLLVIPLFLLIAKVEAQGTNDQAGFVPPGTVSSNFQPSLSIVIGILSLMFSVTFLLLVYAKFCHRSRGDPGNPPTLFAGPVSSRFSGIDKTVIESLPFFRFSSLRGLRQGLECAVCLSKFEDVEILRMLPKCKHAFHIDCIDHWLEKHSSCPLCRRKVSTEDPSLFTYTSSMRAAESGDGDSPSFKVFIEREESSRFGGFGSSFHRIFRGNANGGNVRRNAGDNLENGEIREEEEFEFHRFNHRIVVSDVMTKHRWSSLTLSDVMFLSKEMSTNSSAGIQFSNPQPKPQQGEISEERDVCGHETKAVSSADRRIMSEITAVARFTDQGQENRVGARDERTKRLWLPIASRTVHWFANRESRPQDDGRHVAK</sequence>
<organism evidence="1 2">
    <name type="scientific">Melastoma candidum</name>
    <dbReference type="NCBI Taxonomy" id="119954"/>
    <lineage>
        <taxon>Eukaryota</taxon>
        <taxon>Viridiplantae</taxon>
        <taxon>Streptophyta</taxon>
        <taxon>Embryophyta</taxon>
        <taxon>Tracheophyta</taxon>
        <taxon>Spermatophyta</taxon>
        <taxon>Magnoliopsida</taxon>
        <taxon>eudicotyledons</taxon>
        <taxon>Gunneridae</taxon>
        <taxon>Pentapetalae</taxon>
        <taxon>rosids</taxon>
        <taxon>malvids</taxon>
        <taxon>Myrtales</taxon>
        <taxon>Melastomataceae</taxon>
        <taxon>Melastomatoideae</taxon>
        <taxon>Melastomateae</taxon>
        <taxon>Melastoma</taxon>
    </lineage>
</organism>
<gene>
    <name evidence="1" type="ORF">MLD38_015030</name>
</gene>
<keyword evidence="2" id="KW-1185">Reference proteome</keyword>